<dbReference type="KEGG" id="cil:EG358_07305"/>
<proteinExistence type="predicted"/>
<dbReference type="Proteomes" id="UP000255231">
    <property type="component" value="Unassembled WGS sequence"/>
</dbReference>
<dbReference type="EMBL" id="FTMF01000015">
    <property type="protein sequence ID" value="SIR23991.1"/>
    <property type="molecule type" value="Genomic_DNA"/>
</dbReference>
<dbReference type="AlphaFoldDB" id="A0A381FAP9"/>
<sequence>MLTLKKCALSEAVARIGGIFCDEKQALGFMLVDRSIKFDPATFSKTILDGFIAQDKIIGTVKDFNAEDADVDPGFTDMSNGERIQNTIGMKRWNLTFYRGNCFQNQIQKLNRSERYGIMFVLEDGSVLGREMKDGTVKGFDVKLFTGVKKIKTAAEGGGSSLMIDLTRTAMSPWQATSILMQDDEVDFLEVNPVAALDIKVPILTVGATTTVVNVSNMCADSVVSGLNEPDNWKMVDNDVLKAITAVSEINGAYTLTHPALVVDHLVSFKTDNAGYPVVAIDTNYYAGESMKKTVV</sequence>
<organism evidence="2 4">
    <name type="scientific">Chryseobacterium indoltheticum</name>
    <dbReference type="NCBI Taxonomy" id="254"/>
    <lineage>
        <taxon>Bacteria</taxon>
        <taxon>Pseudomonadati</taxon>
        <taxon>Bacteroidota</taxon>
        <taxon>Flavobacteriia</taxon>
        <taxon>Flavobacteriales</taxon>
        <taxon>Weeksellaceae</taxon>
        <taxon>Chryseobacterium group</taxon>
        <taxon>Chryseobacterium</taxon>
    </lineage>
</organism>
<dbReference type="Proteomes" id="UP000185725">
    <property type="component" value="Unassembled WGS sequence"/>
</dbReference>
<evidence type="ECO:0000313" key="2">
    <source>
        <dbReference type="EMBL" id="SUX43534.1"/>
    </source>
</evidence>
<name>A0A381FAP9_9FLAO</name>
<dbReference type="EMBL" id="UFVS01000001">
    <property type="protein sequence ID" value="SUX43534.1"/>
    <property type="molecule type" value="Genomic_DNA"/>
</dbReference>
<protein>
    <submittedName>
        <fullName evidence="2">Uncharacterized protein</fullName>
    </submittedName>
</protein>
<evidence type="ECO:0000313" key="3">
    <source>
        <dbReference type="Proteomes" id="UP000185725"/>
    </source>
</evidence>
<accession>A0A381FAP9</accession>
<reference evidence="1 3" key="1">
    <citation type="submission" date="2017-01" db="EMBL/GenBank/DDBJ databases">
        <authorList>
            <person name="Varghese N."/>
            <person name="Submissions S."/>
        </authorList>
    </citation>
    <scope>NUCLEOTIDE SEQUENCE [LARGE SCALE GENOMIC DNA]</scope>
    <source>
        <strain evidence="1 3">ATCC 27950</strain>
    </source>
</reference>
<keyword evidence="3" id="KW-1185">Reference proteome</keyword>
<evidence type="ECO:0000313" key="4">
    <source>
        <dbReference type="Proteomes" id="UP000255231"/>
    </source>
</evidence>
<evidence type="ECO:0000313" key="1">
    <source>
        <dbReference type="EMBL" id="SIR23991.1"/>
    </source>
</evidence>
<gene>
    <name evidence="2" type="ORF">NCTC13560_02070</name>
    <name evidence="1" type="ORF">SAMN05421682_11581</name>
</gene>
<reference evidence="2 4" key="2">
    <citation type="submission" date="2018-06" db="EMBL/GenBank/DDBJ databases">
        <authorList>
            <consortium name="Pathogen Informatics"/>
            <person name="Doyle S."/>
        </authorList>
    </citation>
    <scope>NUCLEOTIDE SEQUENCE [LARGE SCALE GENOMIC DNA]</scope>
    <source>
        <strain evidence="2 4">NCTC13560</strain>
    </source>
</reference>